<organism evidence="2">
    <name type="scientific">Ixodes ricinus</name>
    <name type="common">Common tick</name>
    <name type="synonym">Acarus ricinus</name>
    <dbReference type="NCBI Taxonomy" id="34613"/>
    <lineage>
        <taxon>Eukaryota</taxon>
        <taxon>Metazoa</taxon>
        <taxon>Ecdysozoa</taxon>
        <taxon>Arthropoda</taxon>
        <taxon>Chelicerata</taxon>
        <taxon>Arachnida</taxon>
        <taxon>Acari</taxon>
        <taxon>Parasitiformes</taxon>
        <taxon>Ixodida</taxon>
        <taxon>Ixodoidea</taxon>
        <taxon>Ixodidae</taxon>
        <taxon>Ixodinae</taxon>
        <taxon>Ixodes</taxon>
    </lineage>
</organism>
<dbReference type="PANTHER" id="PTHR47272:SF1">
    <property type="entry name" value="PIGGYBAC TRANSPOSABLE ELEMENT-DERIVED PROTEIN 3-LIKE"/>
    <property type="match status" value="1"/>
</dbReference>
<evidence type="ECO:0000313" key="2">
    <source>
        <dbReference type="EMBL" id="JAC92069.1"/>
    </source>
</evidence>
<feature type="domain" description="PiggyBac transposable element-derived protein" evidence="1">
    <location>
        <begin position="23"/>
        <end position="153"/>
    </location>
</feature>
<sequence>GGLLYTSAELSRTQKKALCSLINFFCSIEPIKYLKETFGTVSLGTIRSPRMRGCPLLEDKALLKKGRGHYDQKTEKTSGVTIIKWVDNKAVNLASNFVGVQPEGTVKRFSKEESKKVAVPCPRIVLEYNNHMGGVDLADMLIELYRTPLKSKKILFEVV</sequence>
<feature type="non-terminal residue" evidence="2">
    <location>
        <position position="1"/>
    </location>
</feature>
<protein>
    <submittedName>
        <fullName evidence="2">Putative transposase is4</fullName>
    </submittedName>
</protein>
<dbReference type="AlphaFoldDB" id="A0A090X8N9"/>
<dbReference type="EMBL" id="GBIH01002641">
    <property type="protein sequence ID" value="JAC92069.1"/>
    <property type="molecule type" value="mRNA"/>
</dbReference>
<dbReference type="PANTHER" id="PTHR47272">
    <property type="entry name" value="DDE_TNP_1_7 DOMAIN-CONTAINING PROTEIN"/>
    <property type="match status" value="1"/>
</dbReference>
<dbReference type="Pfam" id="PF13843">
    <property type="entry name" value="DDE_Tnp_1_7"/>
    <property type="match status" value="1"/>
</dbReference>
<name>A0A090X8N9_IXORI</name>
<dbReference type="InterPro" id="IPR029526">
    <property type="entry name" value="PGBD"/>
</dbReference>
<proteinExistence type="evidence at transcript level"/>
<evidence type="ECO:0000259" key="1">
    <source>
        <dbReference type="Pfam" id="PF13843"/>
    </source>
</evidence>
<reference evidence="2" key="1">
    <citation type="journal article" date="2015" name="PLoS Negl. Trop. Dis.">
        <title>Deep Sequencing Analysis of the Ixodes ricinus Haemocytome.</title>
        <authorList>
            <person name="Kotsyfakis M."/>
            <person name="Kopacek P."/>
            <person name="Franta Z."/>
            <person name="Pedra J.H."/>
            <person name="Ribeiro J.M."/>
        </authorList>
    </citation>
    <scope>NUCLEOTIDE SEQUENCE</scope>
</reference>
<accession>A0A090X8N9</accession>